<sequence length="338" mass="38517">MSMRTPGTAMPVEPSLEAKGAVERQRVRKHFLLLIENTIWVPSPLPNESLTWNNSSSQLSRDIMSFLVHGSRNYHSSLPRDRSNLFTFFFLPPLKFANDGKENPAALRGVRDKKGRESHPSRVSTIADITESDALVSTPRRCSYRNVIYARMGYCTDGPSRLARLSFHYFDHLCESHLGPSDLREDACQWVKRGTRNLAEVVGLSCQSPIGMRNCTRRSDINANIWMYEISLRPDIGISRWHEGHRWEEEDACGLPPQMLSSNSLNITSFLVHELGQRTFFLVLLARLFPAETVLMVVQRSTSTSTLKLKSPHLRFFHLNRMSSTRRSIPGGEMRNQS</sequence>
<evidence type="ECO:0000313" key="2">
    <source>
        <dbReference type="Proteomes" id="UP001175226"/>
    </source>
</evidence>
<accession>A0AA39MFD5</accession>
<proteinExistence type="predicted"/>
<name>A0AA39MFD5_9AGAR</name>
<comment type="caution">
    <text evidence="1">The sequence shown here is derived from an EMBL/GenBank/DDBJ whole genome shotgun (WGS) entry which is preliminary data.</text>
</comment>
<dbReference type="Proteomes" id="UP001175226">
    <property type="component" value="Unassembled WGS sequence"/>
</dbReference>
<evidence type="ECO:0000313" key="1">
    <source>
        <dbReference type="EMBL" id="KAK0432242.1"/>
    </source>
</evidence>
<gene>
    <name evidence="1" type="ORF">EV421DRAFT_1742431</name>
</gene>
<organism evidence="1 2">
    <name type="scientific">Armillaria borealis</name>
    <dbReference type="NCBI Taxonomy" id="47425"/>
    <lineage>
        <taxon>Eukaryota</taxon>
        <taxon>Fungi</taxon>
        <taxon>Dikarya</taxon>
        <taxon>Basidiomycota</taxon>
        <taxon>Agaricomycotina</taxon>
        <taxon>Agaricomycetes</taxon>
        <taxon>Agaricomycetidae</taxon>
        <taxon>Agaricales</taxon>
        <taxon>Marasmiineae</taxon>
        <taxon>Physalacriaceae</taxon>
        <taxon>Armillaria</taxon>
    </lineage>
</organism>
<dbReference type="EMBL" id="JAUEPT010000097">
    <property type="protein sequence ID" value="KAK0432242.1"/>
    <property type="molecule type" value="Genomic_DNA"/>
</dbReference>
<keyword evidence="2" id="KW-1185">Reference proteome</keyword>
<protein>
    <submittedName>
        <fullName evidence="1">Uncharacterized protein</fullName>
    </submittedName>
</protein>
<dbReference type="AlphaFoldDB" id="A0AA39MFD5"/>
<reference evidence="1" key="1">
    <citation type="submission" date="2023-06" db="EMBL/GenBank/DDBJ databases">
        <authorList>
            <consortium name="Lawrence Berkeley National Laboratory"/>
            <person name="Ahrendt S."/>
            <person name="Sahu N."/>
            <person name="Indic B."/>
            <person name="Wong-Bajracharya J."/>
            <person name="Merenyi Z."/>
            <person name="Ke H.-M."/>
            <person name="Monk M."/>
            <person name="Kocsube S."/>
            <person name="Drula E."/>
            <person name="Lipzen A."/>
            <person name="Balint B."/>
            <person name="Henrissat B."/>
            <person name="Andreopoulos B."/>
            <person name="Martin F.M."/>
            <person name="Harder C.B."/>
            <person name="Rigling D."/>
            <person name="Ford K.L."/>
            <person name="Foster G.D."/>
            <person name="Pangilinan J."/>
            <person name="Papanicolaou A."/>
            <person name="Barry K."/>
            <person name="LaButti K."/>
            <person name="Viragh M."/>
            <person name="Koriabine M."/>
            <person name="Yan M."/>
            <person name="Riley R."/>
            <person name="Champramary S."/>
            <person name="Plett K.L."/>
            <person name="Tsai I.J."/>
            <person name="Slot J."/>
            <person name="Sipos G."/>
            <person name="Plett J."/>
            <person name="Nagy L.G."/>
            <person name="Grigoriev I.V."/>
        </authorList>
    </citation>
    <scope>NUCLEOTIDE SEQUENCE</scope>
    <source>
        <strain evidence="1">FPL87.14</strain>
    </source>
</reference>